<dbReference type="SUPFAM" id="SSF69118">
    <property type="entry name" value="AhpD-like"/>
    <property type="match status" value="1"/>
</dbReference>
<dbReference type="RefSeq" id="WP_394850310.1">
    <property type="nucleotide sequence ID" value="NZ_CP089982.1"/>
</dbReference>
<organism evidence="2 3">
    <name type="scientific">Pendulispora brunnea</name>
    <dbReference type="NCBI Taxonomy" id="2905690"/>
    <lineage>
        <taxon>Bacteria</taxon>
        <taxon>Pseudomonadati</taxon>
        <taxon>Myxococcota</taxon>
        <taxon>Myxococcia</taxon>
        <taxon>Myxococcales</taxon>
        <taxon>Sorangiineae</taxon>
        <taxon>Pendulisporaceae</taxon>
        <taxon>Pendulispora</taxon>
    </lineage>
</organism>
<gene>
    <name evidence="2" type="ORF">LZC95_22990</name>
</gene>
<sequence>MSERLPYFELSKAAYRKLFEFSQAAQKESIDSGLRHLIDIRASQINGCAFCVDMHVKEATIEGERALRLHHIATWRESPLFSEREKMALEWTEAVTNISTPDAVPDALYEKARTVFSEKELSDLTLLIGIINTWNRLSVAFRAVPGSRDQLLGITNSGLV</sequence>
<evidence type="ECO:0000259" key="1">
    <source>
        <dbReference type="Pfam" id="PF02627"/>
    </source>
</evidence>
<evidence type="ECO:0000313" key="3">
    <source>
        <dbReference type="Proteomes" id="UP001379533"/>
    </source>
</evidence>
<dbReference type="Proteomes" id="UP001379533">
    <property type="component" value="Chromosome"/>
</dbReference>
<dbReference type="Pfam" id="PF02627">
    <property type="entry name" value="CMD"/>
    <property type="match status" value="1"/>
</dbReference>
<proteinExistence type="predicted"/>
<dbReference type="InterPro" id="IPR003779">
    <property type="entry name" value="CMD-like"/>
</dbReference>
<feature type="domain" description="Carboxymuconolactone decarboxylase-like" evidence="1">
    <location>
        <begin position="14"/>
        <end position="94"/>
    </location>
</feature>
<accession>A0ABZ2KRR2</accession>
<dbReference type="NCBIfam" id="TIGR00778">
    <property type="entry name" value="ahpD_dom"/>
    <property type="match status" value="1"/>
</dbReference>
<dbReference type="InterPro" id="IPR029032">
    <property type="entry name" value="AhpD-like"/>
</dbReference>
<reference evidence="2 3" key="1">
    <citation type="submission" date="2021-12" db="EMBL/GenBank/DDBJ databases">
        <title>Discovery of the Pendulisporaceae a myxobacterial family with distinct sporulation behavior and unique specialized metabolism.</title>
        <authorList>
            <person name="Garcia R."/>
            <person name="Popoff A."/>
            <person name="Bader C.D."/>
            <person name="Loehr J."/>
            <person name="Walesch S."/>
            <person name="Walt C."/>
            <person name="Boldt J."/>
            <person name="Bunk B."/>
            <person name="Haeckl F.J.F.P.J."/>
            <person name="Gunesch A.P."/>
            <person name="Birkelbach J."/>
            <person name="Nuebel U."/>
            <person name="Pietschmann T."/>
            <person name="Bach T."/>
            <person name="Mueller R."/>
        </authorList>
    </citation>
    <scope>NUCLEOTIDE SEQUENCE [LARGE SCALE GENOMIC DNA]</scope>
    <source>
        <strain evidence="2 3">MSr12523</strain>
    </source>
</reference>
<dbReference type="InterPro" id="IPR004675">
    <property type="entry name" value="AhpD_core"/>
</dbReference>
<dbReference type="PANTHER" id="PTHR34846">
    <property type="entry name" value="4-CARBOXYMUCONOLACTONE DECARBOXYLASE FAMILY PROTEIN (AFU_ORTHOLOGUE AFUA_6G11590)"/>
    <property type="match status" value="1"/>
</dbReference>
<dbReference type="PANTHER" id="PTHR34846:SF10">
    <property type="entry name" value="CYTOPLASMIC PROTEIN"/>
    <property type="match status" value="1"/>
</dbReference>
<dbReference type="Gene3D" id="1.20.1290.10">
    <property type="entry name" value="AhpD-like"/>
    <property type="match status" value="1"/>
</dbReference>
<name>A0ABZ2KRR2_9BACT</name>
<dbReference type="EMBL" id="CP089982">
    <property type="protein sequence ID" value="WXA99669.1"/>
    <property type="molecule type" value="Genomic_DNA"/>
</dbReference>
<protein>
    <submittedName>
        <fullName evidence="2">Carboxymuconolactone decarboxylase family protein</fullName>
    </submittedName>
</protein>
<keyword evidence="3" id="KW-1185">Reference proteome</keyword>
<evidence type="ECO:0000313" key="2">
    <source>
        <dbReference type="EMBL" id="WXA99669.1"/>
    </source>
</evidence>